<dbReference type="EMBL" id="FQYR01000002">
    <property type="protein sequence ID" value="SHI83815.1"/>
    <property type="molecule type" value="Genomic_DNA"/>
</dbReference>
<dbReference type="OrthoDB" id="185065at2"/>
<feature type="domain" description="MurNAc-LAA" evidence="2">
    <location>
        <begin position="178"/>
        <end position="309"/>
    </location>
</feature>
<keyword evidence="1" id="KW-0812">Transmembrane</keyword>
<protein>
    <submittedName>
        <fullName evidence="3">N-acetylmuramoyl-L-alanine amidase</fullName>
    </submittedName>
</protein>
<dbReference type="Gene3D" id="3.40.630.40">
    <property type="entry name" value="Zn-dependent exopeptidases"/>
    <property type="match status" value="1"/>
</dbReference>
<dbReference type="Pfam" id="PF01520">
    <property type="entry name" value="Amidase_3"/>
    <property type="match status" value="1"/>
</dbReference>
<organism evidence="3 4">
    <name type="scientific">Rubritalea squalenifaciens DSM 18772</name>
    <dbReference type="NCBI Taxonomy" id="1123071"/>
    <lineage>
        <taxon>Bacteria</taxon>
        <taxon>Pseudomonadati</taxon>
        <taxon>Verrucomicrobiota</taxon>
        <taxon>Verrucomicrobiia</taxon>
        <taxon>Verrucomicrobiales</taxon>
        <taxon>Rubritaleaceae</taxon>
        <taxon>Rubritalea</taxon>
    </lineage>
</organism>
<feature type="transmembrane region" description="Helical" evidence="1">
    <location>
        <begin position="12"/>
        <end position="29"/>
    </location>
</feature>
<evidence type="ECO:0000313" key="3">
    <source>
        <dbReference type="EMBL" id="SHI83815.1"/>
    </source>
</evidence>
<gene>
    <name evidence="3" type="ORF">SAMN02745181_1010</name>
</gene>
<keyword evidence="1" id="KW-1133">Transmembrane helix</keyword>
<dbReference type="SUPFAM" id="SSF53187">
    <property type="entry name" value="Zn-dependent exopeptidases"/>
    <property type="match status" value="1"/>
</dbReference>
<evidence type="ECO:0000259" key="2">
    <source>
        <dbReference type="Pfam" id="PF01520"/>
    </source>
</evidence>
<proteinExistence type="predicted"/>
<dbReference type="Proteomes" id="UP000184510">
    <property type="component" value="Unassembled WGS sequence"/>
</dbReference>
<keyword evidence="4" id="KW-1185">Reference proteome</keyword>
<dbReference type="AlphaFoldDB" id="A0A1M6EEA8"/>
<dbReference type="STRING" id="1123071.SAMN02745181_1010"/>
<sequence length="466" mass="53436">MNKSGRNLALEVPLIIFAIGVAFVVQMLMTPSKDPTVPHFAEVEKQEKDQEVMNVPVPKVDKEGEIPPLKIPLTYSEELSDLGEKPDWTKLDPYQEAIRKDEFLHLLTEVFTVGDTWKNWIAIGEDSAVIRTDNQDESQKYELFFQKEGESKKVPRYWRTREELADTPSDRPLAGLRIAIDPGHIGGNYAALEQRRFLLNENAAPVQEGDMTLTVANTLKDQLEALGAIVNLVREKTEPVNPFRVEQYQDYAYSKLEHNKGLSTQESVKREADRMFYRVGEIRARARLVNYAFKPDLVLCIHFNADAQPDPANPVLFEQEHFHMLLNGAYTAGEVEHEDERFIMILKILQGIHQEEAKLAHAAANAFVQEAGLPPYQYEPNSTRAVNVDGNPYLWARNLIANRLYECPVLFYEPYLMNGKDSYARMQMGDYDGLRYVNGQLRRSIYREYVDAVTEGLVEYYTEHTK</sequence>
<evidence type="ECO:0000256" key="1">
    <source>
        <dbReference type="SAM" id="Phobius"/>
    </source>
</evidence>
<name>A0A1M6EEA8_9BACT</name>
<reference evidence="3 4" key="1">
    <citation type="submission" date="2016-11" db="EMBL/GenBank/DDBJ databases">
        <authorList>
            <person name="Jaros S."/>
            <person name="Januszkiewicz K."/>
            <person name="Wedrychowicz H."/>
        </authorList>
    </citation>
    <scope>NUCLEOTIDE SEQUENCE [LARGE SCALE GENOMIC DNA]</scope>
    <source>
        <strain evidence="3 4">DSM 18772</strain>
    </source>
</reference>
<accession>A0A1M6EEA8</accession>
<dbReference type="InterPro" id="IPR002508">
    <property type="entry name" value="MurNAc-LAA_cat"/>
</dbReference>
<evidence type="ECO:0000313" key="4">
    <source>
        <dbReference type="Proteomes" id="UP000184510"/>
    </source>
</evidence>
<keyword evidence="1" id="KW-0472">Membrane</keyword>
<dbReference type="InParanoid" id="A0A1M6EEA8"/>
<dbReference type="RefSeq" id="WP_143158374.1">
    <property type="nucleotide sequence ID" value="NZ_FQYR01000002.1"/>
</dbReference>